<reference evidence="2" key="1">
    <citation type="journal article" date="2020" name="Stud. Mycol.">
        <title>101 Dothideomycetes genomes: a test case for predicting lifestyles and emergence of pathogens.</title>
        <authorList>
            <person name="Haridas S."/>
            <person name="Albert R."/>
            <person name="Binder M."/>
            <person name="Bloem J."/>
            <person name="Labutti K."/>
            <person name="Salamov A."/>
            <person name="Andreopoulos B."/>
            <person name="Baker S."/>
            <person name="Barry K."/>
            <person name="Bills G."/>
            <person name="Bluhm B."/>
            <person name="Cannon C."/>
            <person name="Castanera R."/>
            <person name="Culley D."/>
            <person name="Daum C."/>
            <person name="Ezra D."/>
            <person name="Gonzalez J."/>
            <person name="Henrissat B."/>
            <person name="Kuo A."/>
            <person name="Liang C."/>
            <person name="Lipzen A."/>
            <person name="Lutzoni F."/>
            <person name="Magnuson J."/>
            <person name="Mondo S."/>
            <person name="Nolan M."/>
            <person name="Ohm R."/>
            <person name="Pangilinan J."/>
            <person name="Park H.-J."/>
            <person name="Ramirez L."/>
            <person name="Alfaro M."/>
            <person name="Sun H."/>
            <person name="Tritt A."/>
            <person name="Yoshinaga Y."/>
            <person name="Zwiers L.-H."/>
            <person name="Turgeon B."/>
            <person name="Goodwin S."/>
            <person name="Spatafora J."/>
            <person name="Crous P."/>
            <person name="Grigoriev I."/>
        </authorList>
    </citation>
    <scope>NUCLEOTIDE SEQUENCE</scope>
    <source>
        <strain evidence="2">HMLAC05119</strain>
    </source>
</reference>
<keyword evidence="1" id="KW-1133">Transmembrane helix</keyword>
<sequence length="72" mass="7840">MDLKNRDAAHRGYFFTLTTCLPFANTMMMSSGRMVEKELCGCQTVSHVRDSGELTLPSNPMVLHAQSSGCAG</sequence>
<proteinExistence type="predicted"/>
<organism evidence="2 3">
    <name type="scientific">Ampelomyces quisqualis</name>
    <name type="common">Powdery mildew agent</name>
    <dbReference type="NCBI Taxonomy" id="50730"/>
    <lineage>
        <taxon>Eukaryota</taxon>
        <taxon>Fungi</taxon>
        <taxon>Dikarya</taxon>
        <taxon>Ascomycota</taxon>
        <taxon>Pezizomycotina</taxon>
        <taxon>Dothideomycetes</taxon>
        <taxon>Pleosporomycetidae</taxon>
        <taxon>Pleosporales</taxon>
        <taxon>Pleosporineae</taxon>
        <taxon>Phaeosphaeriaceae</taxon>
        <taxon>Ampelomyces</taxon>
    </lineage>
</organism>
<feature type="transmembrane region" description="Helical" evidence="1">
    <location>
        <begin position="12"/>
        <end position="29"/>
    </location>
</feature>
<name>A0A6A5QKS3_AMPQU</name>
<evidence type="ECO:0000256" key="1">
    <source>
        <dbReference type="SAM" id="Phobius"/>
    </source>
</evidence>
<dbReference type="AlphaFoldDB" id="A0A6A5QKS3"/>
<dbReference type="EMBL" id="ML979135">
    <property type="protein sequence ID" value="KAF1916033.1"/>
    <property type="molecule type" value="Genomic_DNA"/>
</dbReference>
<dbReference type="Proteomes" id="UP000800096">
    <property type="component" value="Unassembled WGS sequence"/>
</dbReference>
<gene>
    <name evidence="2" type="ORF">BDU57DRAFT_515872</name>
</gene>
<keyword evidence="1" id="KW-0472">Membrane</keyword>
<protein>
    <submittedName>
        <fullName evidence="2">Uncharacterized protein</fullName>
    </submittedName>
</protein>
<evidence type="ECO:0000313" key="3">
    <source>
        <dbReference type="Proteomes" id="UP000800096"/>
    </source>
</evidence>
<evidence type="ECO:0000313" key="2">
    <source>
        <dbReference type="EMBL" id="KAF1916033.1"/>
    </source>
</evidence>
<keyword evidence="1" id="KW-0812">Transmembrane</keyword>
<accession>A0A6A5QKS3</accession>
<keyword evidence="3" id="KW-1185">Reference proteome</keyword>